<keyword evidence="8" id="KW-0378">Hydrolase</keyword>
<keyword evidence="11" id="KW-1185">Reference proteome</keyword>
<keyword evidence="6" id="KW-0645">Protease</keyword>
<dbReference type="Pfam" id="PF02073">
    <property type="entry name" value="Peptidase_M29"/>
    <property type="match status" value="1"/>
</dbReference>
<comment type="cofactor">
    <cofactor evidence="2">
        <name>Mg(2+)</name>
        <dbReference type="ChEBI" id="CHEBI:18420"/>
    </cofactor>
</comment>
<evidence type="ECO:0000256" key="7">
    <source>
        <dbReference type="ARBA" id="ARBA00022723"/>
    </source>
</evidence>
<sequence>MRDSRLQKLAANLVGYSIDVQPGDNVLIDMIGAERELAKCLVEEVARRGGRPFVELSDRSVLRTLLLHATKEQLELWAERDLRRMKEMNGYIAVRSGGNINELADVPEDKMRMYEQIYQRPVHLEQRVKHTKWVVLRYPNESMAQLAKMSTEAFEDFYFNVCNLDYSRMDKAMEPLRELMERTDQVRIVGPGTDLRFSIRGIGAKNVPASATFRTAKYLPLRSAIPWRERSPTIHRAFTRA</sequence>
<dbReference type="Gene3D" id="3.40.1830.10">
    <property type="entry name" value="Thermophilic metalloprotease (M29)"/>
    <property type="match status" value="1"/>
</dbReference>
<evidence type="ECO:0000256" key="4">
    <source>
        <dbReference type="ARBA" id="ARBA00008236"/>
    </source>
</evidence>
<accession>A0ABQ4N008</accession>
<dbReference type="Proteomes" id="UP000680304">
    <property type="component" value="Unassembled WGS sequence"/>
</dbReference>
<keyword evidence="7" id="KW-0479">Metal-binding</keyword>
<evidence type="ECO:0000256" key="9">
    <source>
        <dbReference type="ARBA" id="ARBA00023049"/>
    </source>
</evidence>
<name>A0ABQ4N008_9BACL</name>
<dbReference type="InterPro" id="IPR000787">
    <property type="entry name" value="Peptidase_M29"/>
</dbReference>
<dbReference type="PANTHER" id="PTHR34448">
    <property type="entry name" value="AMINOPEPTIDASE"/>
    <property type="match status" value="1"/>
</dbReference>
<protein>
    <recommendedName>
        <fullName evidence="12">Aminopeptidase</fullName>
    </recommendedName>
</protein>
<comment type="caution">
    <text evidence="10">The sequence shown here is derived from an EMBL/GenBank/DDBJ whole genome shotgun (WGS) entry which is preliminary data.</text>
</comment>
<dbReference type="EMBL" id="BOVJ01000001">
    <property type="protein sequence ID" value="GIQ61484.1"/>
    <property type="molecule type" value="Genomic_DNA"/>
</dbReference>
<evidence type="ECO:0000313" key="10">
    <source>
        <dbReference type="EMBL" id="GIQ61484.1"/>
    </source>
</evidence>
<keyword evidence="9" id="KW-0482">Metalloprotease</keyword>
<comment type="similarity">
    <text evidence="4">Belongs to the peptidase M29 family.</text>
</comment>
<evidence type="ECO:0000256" key="8">
    <source>
        <dbReference type="ARBA" id="ARBA00022801"/>
    </source>
</evidence>
<dbReference type="SUPFAM" id="SSF144052">
    <property type="entry name" value="Thermophilic metalloprotease-like"/>
    <property type="match status" value="1"/>
</dbReference>
<keyword evidence="5" id="KW-0031">Aminopeptidase</keyword>
<comment type="cofactor">
    <cofactor evidence="3">
        <name>Zn(2+)</name>
        <dbReference type="ChEBI" id="CHEBI:29105"/>
    </cofactor>
</comment>
<evidence type="ECO:0000313" key="11">
    <source>
        <dbReference type="Proteomes" id="UP000680304"/>
    </source>
</evidence>
<reference evidence="10 11" key="1">
    <citation type="submission" date="2021-04" db="EMBL/GenBank/DDBJ databases">
        <title>Draft genome sequence of Paenibacillus cisolokensis, LC2-13A.</title>
        <authorList>
            <person name="Uke A."/>
            <person name="Chhe C."/>
            <person name="Baramee S."/>
            <person name="Kosugi A."/>
        </authorList>
    </citation>
    <scope>NUCLEOTIDE SEQUENCE [LARGE SCALE GENOMIC DNA]</scope>
    <source>
        <strain evidence="10 11">LC2-13A</strain>
    </source>
</reference>
<dbReference type="InterPro" id="IPR052170">
    <property type="entry name" value="M29_Exopeptidase"/>
</dbReference>
<gene>
    <name evidence="10" type="ORF">PACILC2_00520</name>
</gene>
<proteinExistence type="inferred from homology"/>
<dbReference type="PANTHER" id="PTHR34448:SF1">
    <property type="entry name" value="BLL6088 PROTEIN"/>
    <property type="match status" value="1"/>
</dbReference>
<evidence type="ECO:0000256" key="1">
    <source>
        <dbReference type="ARBA" id="ARBA00001941"/>
    </source>
</evidence>
<dbReference type="InterPro" id="IPR035097">
    <property type="entry name" value="M29_N-terminal"/>
</dbReference>
<evidence type="ECO:0000256" key="6">
    <source>
        <dbReference type="ARBA" id="ARBA00022670"/>
    </source>
</evidence>
<evidence type="ECO:0008006" key="12">
    <source>
        <dbReference type="Google" id="ProtNLM"/>
    </source>
</evidence>
<evidence type="ECO:0000256" key="3">
    <source>
        <dbReference type="ARBA" id="ARBA00001947"/>
    </source>
</evidence>
<evidence type="ECO:0000256" key="2">
    <source>
        <dbReference type="ARBA" id="ARBA00001946"/>
    </source>
</evidence>
<evidence type="ECO:0000256" key="5">
    <source>
        <dbReference type="ARBA" id="ARBA00022438"/>
    </source>
</evidence>
<comment type="cofactor">
    <cofactor evidence="1">
        <name>Co(2+)</name>
        <dbReference type="ChEBI" id="CHEBI:48828"/>
    </cofactor>
</comment>
<organism evidence="10 11">
    <name type="scientific">Paenibacillus cisolokensis</name>
    <dbReference type="NCBI Taxonomy" id="1658519"/>
    <lineage>
        <taxon>Bacteria</taxon>
        <taxon>Bacillati</taxon>
        <taxon>Bacillota</taxon>
        <taxon>Bacilli</taxon>
        <taxon>Bacillales</taxon>
        <taxon>Paenibacillaceae</taxon>
        <taxon>Paenibacillus</taxon>
    </lineage>
</organism>